<comment type="catalytic activity">
    <reaction evidence="1">
        <text>inosine + phosphate = alpha-D-ribose 1-phosphate + hypoxanthine</text>
        <dbReference type="Rhea" id="RHEA:27646"/>
        <dbReference type="ChEBI" id="CHEBI:17368"/>
        <dbReference type="ChEBI" id="CHEBI:17596"/>
        <dbReference type="ChEBI" id="CHEBI:43474"/>
        <dbReference type="ChEBI" id="CHEBI:57720"/>
        <dbReference type="EC" id="2.4.2.1"/>
    </reaction>
    <physiologicalReaction direction="left-to-right" evidence="1">
        <dbReference type="Rhea" id="RHEA:27647"/>
    </physiologicalReaction>
</comment>
<dbReference type="NCBIfam" id="TIGR00726">
    <property type="entry name" value="peptidoglycan editing factor PgeF"/>
    <property type="match status" value="1"/>
</dbReference>
<comment type="catalytic activity">
    <reaction evidence="8">
        <text>adenosine + phosphate = alpha-D-ribose 1-phosphate + adenine</text>
        <dbReference type="Rhea" id="RHEA:27642"/>
        <dbReference type="ChEBI" id="CHEBI:16335"/>
        <dbReference type="ChEBI" id="CHEBI:16708"/>
        <dbReference type="ChEBI" id="CHEBI:43474"/>
        <dbReference type="ChEBI" id="CHEBI:57720"/>
        <dbReference type="EC" id="2.4.2.1"/>
    </reaction>
    <physiologicalReaction direction="left-to-right" evidence="8">
        <dbReference type="Rhea" id="RHEA:27643"/>
    </physiologicalReaction>
</comment>
<keyword evidence="6" id="KW-0862">Zinc</keyword>
<dbReference type="PANTHER" id="PTHR30616:SF2">
    <property type="entry name" value="PURINE NUCLEOSIDE PHOSPHORYLASE LACC1"/>
    <property type="match status" value="1"/>
</dbReference>
<dbReference type="PANTHER" id="PTHR30616">
    <property type="entry name" value="UNCHARACTERIZED PROTEIN YFIH"/>
    <property type="match status" value="1"/>
</dbReference>
<evidence type="ECO:0000256" key="9">
    <source>
        <dbReference type="ARBA" id="ARBA00049893"/>
    </source>
</evidence>
<evidence type="ECO:0000256" key="3">
    <source>
        <dbReference type="ARBA" id="ARBA00022679"/>
    </source>
</evidence>
<dbReference type="Pfam" id="PF02578">
    <property type="entry name" value="Cu-oxidase_4"/>
    <property type="match status" value="1"/>
</dbReference>
<evidence type="ECO:0000256" key="10">
    <source>
        <dbReference type="RuleBase" id="RU361274"/>
    </source>
</evidence>
<organism evidence="11 12">
    <name type="scientific">Breoghania corrubedonensis</name>
    <dbReference type="NCBI Taxonomy" id="665038"/>
    <lineage>
        <taxon>Bacteria</taxon>
        <taxon>Pseudomonadati</taxon>
        <taxon>Pseudomonadota</taxon>
        <taxon>Alphaproteobacteria</taxon>
        <taxon>Hyphomicrobiales</taxon>
        <taxon>Stappiaceae</taxon>
        <taxon>Breoghania</taxon>
    </lineage>
</organism>
<evidence type="ECO:0000256" key="8">
    <source>
        <dbReference type="ARBA" id="ARBA00048968"/>
    </source>
</evidence>
<proteinExistence type="inferred from homology"/>
<dbReference type="SUPFAM" id="SSF64438">
    <property type="entry name" value="CNF1/YfiH-like putative cysteine hydrolases"/>
    <property type="match status" value="1"/>
</dbReference>
<dbReference type="Gene3D" id="3.60.140.10">
    <property type="entry name" value="CNF1/YfiH-like putative cysteine hydrolases"/>
    <property type="match status" value="1"/>
</dbReference>
<evidence type="ECO:0000256" key="2">
    <source>
        <dbReference type="ARBA" id="ARBA00007353"/>
    </source>
</evidence>
<dbReference type="InterPro" id="IPR011324">
    <property type="entry name" value="Cytotoxic_necrot_fac-like_cat"/>
</dbReference>
<dbReference type="AlphaFoldDB" id="A0A2T5UNV7"/>
<evidence type="ECO:0000256" key="7">
    <source>
        <dbReference type="ARBA" id="ARBA00047989"/>
    </source>
</evidence>
<comment type="caution">
    <text evidence="11">The sequence shown here is derived from an EMBL/GenBank/DDBJ whole genome shotgun (WGS) entry which is preliminary data.</text>
</comment>
<dbReference type="RefSeq" id="WP_107992130.1">
    <property type="nucleotide sequence ID" value="NZ_QAYG01000017.1"/>
</dbReference>
<dbReference type="InterPro" id="IPR038371">
    <property type="entry name" value="Cu_polyphenol_OxRdtase_sf"/>
</dbReference>
<comment type="catalytic activity">
    <reaction evidence="7">
        <text>adenosine + H2O + H(+) = inosine + NH4(+)</text>
        <dbReference type="Rhea" id="RHEA:24408"/>
        <dbReference type="ChEBI" id="CHEBI:15377"/>
        <dbReference type="ChEBI" id="CHEBI:15378"/>
        <dbReference type="ChEBI" id="CHEBI:16335"/>
        <dbReference type="ChEBI" id="CHEBI:17596"/>
        <dbReference type="ChEBI" id="CHEBI:28938"/>
        <dbReference type="EC" id="3.5.4.4"/>
    </reaction>
    <physiologicalReaction direction="left-to-right" evidence="7">
        <dbReference type="Rhea" id="RHEA:24409"/>
    </physiologicalReaction>
</comment>
<keyword evidence="12" id="KW-1185">Reference proteome</keyword>
<evidence type="ECO:0000256" key="1">
    <source>
        <dbReference type="ARBA" id="ARBA00000553"/>
    </source>
</evidence>
<evidence type="ECO:0000313" key="12">
    <source>
        <dbReference type="Proteomes" id="UP000244081"/>
    </source>
</evidence>
<dbReference type="InterPro" id="IPR003730">
    <property type="entry name" value="Cu_polyphenol_OxRdtase"/>
</dbReference>
<dbReference type="CDD" id="cd16833">
    <property type="entry name" value="YfiH"/>
    <property type="match status" value="1"/>
</dbReference>
<dbReference type="EMBL" id="QAYG01000017">
    <property type="protein sequence ID" value="PTW53192.1"/>
    <property type="molecule type" value="Genomic_DNA"/>
</dbReference>
<reference evidence="11 12" key="1">
    <citation type="submission" date="2018-04" db="EMBL/GenBank/DDBJ databases">
        <title>Genomic Encyclopedia of Archaeal and Bacterial Type Strains, Phase II (KMG-II): from individual species to whole genera.</title>
        <authorList>
            <person name="Goeker M."/>
        </authorList>
    </citation>
    <scope>NUCLEOTIDE SEQUENCE [LARGE SCALE GENOMIC DNA]</scope>
    <source>
        <strain evidence="11 12">DSM 23382</strain>
    </source>
</reference>
<evidence type="ECO:0000313" key="11">
    <source>
        <dbReference type="EMBL" id="PTW53192.1"/>
    </source>
</evidence>
<comment type="similarity">
    <text evidence="2 10">Belongs to the purine nucleoside phosphorylase YfiH/LACC1 family.</text>
</comment>
<sequence length="256" mass="27647">MISATDLADLPGIDHGFFTRNGGVSDGVYQSLNIGLGSDDERARVEENRARIARTFDLAPERLVSPYQHHSADAVTVREPWAPGKGPKADAMVTDEPGILLGISTADCGPVLFADPHARVIGAAHAGWRGALTGILEATIEAMVALDAERDRIIAVLGPTISATAYEVGAEFVERFTQAGDGNNIYFKPNGKPGHALFDLPGYIVDRLERSGIARASSLGRCTYIEEEDFFSYRRMTHRGEGDYGRQISAICIREG</sequence>
<evidence type="ECO:0000256" key="5">
    <source>
        <dbReference type="ARBA" id="ARBA00022801"/>
    </source>
</evidence>
<dbReference type="GO" id="GO:0017061">
    <property type="term" value="F:S-methyl-5-thioadenosine phosphorylase activity"/>
    <property type="evidence" value="ECO:0007669"/>
    <property type="project" value="UniProtKB-EC"/>
</dbReference>
<accession>A0A2T5UNV7</accession>
<comment type="catalytic activity">
    <reaction evidence="9">
        <text>S-methyl-5'-thioadenosine + phosphate = 5-(methylsulfanyl)-alpha-D-ribose 1-phosphate + adenine</text>
        <dbReference type="Rhea" id="RHEA:11852"/>
        <dbReference type="ChEBI" id="CHEBI:16708"/>
        <dbReference type="ChEBI" id="CHEBI:17509"/>
        <dbReference type="ChEBI" id="CHEBI:43474"/>
        <dbReference type="ChEBI" id="CHEBI:58533"/>
        <dbReference type="EC" id="2.4.2.28"/>
    </reaction>
    <physiologicalReaction direction="left-to-right" evidence="9">
        <dbReference type="Rhea" id="RHEA:11853"/>
    </physiologicalReaction>
</comment>
<keyword evidence="5" id="KW-0378">Hydrolase</keyword>
<evidence type="ECO:0000256" key="6">
    <source>
        <dbReference type="ARBA" id="ARBA00022833"/>
    </source>
</evidence>
<keyword evidence="3" id="KW-0808">Transferase</keyword>
<dbReference type="Proteomes" id="UP000244081">
    <property type="component" value="Unassembled WGS sequence"/>
</dbReference>
<protein>
    <recommendedName>
        <fullName evidence="10">Purine nucleoside phosphorylase</fullName>
    </recommendedName>
</protein>
<dbReference type="OrthoDB" id="4279at2"/>
<keyword evidence="4" id="KW-0479">Metal-binding</keyword>
<name>A0A2T5UNV7_9HYPH</name>
<dbReference type="GO" id="GO:0005507">
    <property type="term" value="F:copper ion binding"/>
    <property type="evidence" value="ECO:0007669"/>
    <property type="project" value="TreeGrafter"/>
</dbReference>
<dbReference type="GO" id="GO:0016787">
    <property type="term" value="F:hydrolase activity"/>
    <property type="evidence" value="ECO:0007669"/>
    <property type="project" value="UniProtKB-KW"/>
</dbReference>
<gene>
    <name evidence="11" type="ORF">C8N35_1178</name>
</gene>
<evidence type="ECO:0000256" key="4">
    <source>
        <dbReference type="ARBA" id="ARBA00022723"/>
    </source>
</evidence>